<dbReference type="GO" id="GO:0005096">
    <property type="term" value="F:GTPase activator activity"/>
    <property type="evidence" value="ECO:0007669"/>
    <property type="project" value="TreeGrafter"/>
</dbReference>
<dbReference type="InterPro" id="IPR000195">
    <property type="entry name" value="Rab-GAP-TBC_dom"/>
</dbReference>
<comment type="caution">
    <text evidence="3">The sequence shown here is derived from an EMBL/GenBank/DDBJ whole genome shotgun (WGS) entry which is preliminary data.</text>
</comment>
<dbReference type="InterPro" id="IPR035969">
    <property type="entry name" value="Rab-GAP_TBC_sf"/>
</dbReference>
<dbReference type="SMART" id="SM00164">
    <property type="entry name" value="TBC"/>
    <property type="match status" value="1"/>
</dbReference>
<keyword evidence="1" id="KW-0175">Coiled coil</keyword>
<dbReference type="PANTHER" id="PTHR47219">
    <property type="entry name" value="RAB GTPASE-ACTIVATING PROTEIN 1-LIKE"/>
    <property type="match status" value="1"/>
</dbReference>
<dbReference type="OrthoDB" id="6428443at2759"/>
<dbReference type="AlphaFoldDB" id="A0A8X6UD57"/>
<feature type="coiled-coil region" evidence="1">
    <location>
        <begin position="67"/>
        <end position="152"/>
    </location>
</feature>
<organism evidence="3 4">
    <name type="scientific">Nephila pilipes</name>
    <name type="common">Giant wood spider</name>
    <name type="synonym">Nephila maculata</name>
    <dbReference type="NCBI Taxonomy" id="299642"/>
    <lineage>
        <taxon>Eukaryota</taxon>
        <taxon>Metazoa</taxon>
        <taxon>Ecdysozoa</taxon>
        <taxon>Arthropoda</taxon>
        <taxon>Chelicerata</taxon>
        <taxon>Arachnida</taxon>
        <taxon>Araneae</taxon>
        <taxon>Araneomorphae</taxon>
        <taxon>Entelegynae</taxon>
        <taxon>Araneoidea</taxon>
        <taxon>Nephilidae</taxon>
        <taxon>Nephila</taxon>
    </lineage>
</organism>
<evidence type="ECO:0000259" key="2">
    <source>
        <dbReference type="PROSITE" id="PS50086"/>
    </source>
</evidence>
<dbReference type="GO" id="GO:0031267">
    <property type="term" value="F:small GTPase binding"/>
    <property type="evidence" value="ECO:0007669"/>
    <property type="project" value="TreeGrafter"/>
</dbReference>
<protein>
    <submittedName>
        <fullName evidence="3">TBC1 domain family member 2B</fullName>
    </submittedName>
</protein>
<dbReference type="SUPFAM" id="SSF47923">
    <property type="entry name" value="Ypt/Rab-GAP domain of gyp1p"/>
    <property type="match status" value="1"/>
</dbReference>
<keyword evidence="4" id="KW-1185">Reference proteome</keyword>
<dbReference type="Gene3D" id="1.10.8.270">
    <property type="entry name" value="putative rabgap domain of human tbc1 domain family member 14 like domains"/>
    <property type="match status" value="1"/>
</dbReference>
<proteinExistence type="predicted"/>
<dbReference type="EMBL" id="BMAW01028255">
    <property type="protein sequence ID" value="GFU06556.1"/>
    <property type="molecule type" value="Genomic_DNA"/>
</dbReference>
<dbReference type="Proteomes" id="UP000887013">
    <property type="component" value="Unassembled WGS sequence"/>
</dbReference>
<reference evidence="3" key="1">
    <citation type="submission" date="2020-08" db="EMBL/GenBank/DDBJ databases">
        <title>Multicomponent nature underlies the extraordinary mechanical properties of spider dragline silk.</title>
        <authorList>
            <person name="Kono N."/>
            <person name="Nakamura H."/>
            <person name="Mori M."/>
            <person name="Yoshida Y."/>
            <person name="Ohtoshi R."/>
            <person name="Malay A.D."/>
            <person name="Moran D.A.P."/>
            <person name="Tomita M."/>
            <person name="Numata K."/>
            <person name="Arakawa K."/>
        </authorList>
    </citation>
    <scope>NUCLEOTIDE SEQUENCE</scope>
</reference>
<accession>A0A8X6UD57</accession>
<dbReference type="Gene3D" id="1.10.472.80">
    <property type="entry name" value="Ypt/Rab-GAP domain of gyp1p, domain 3"/>
    <property type="match status" value="1"/>
</dbReference>
<gene>
    <name evidence="3" type="primary">Tbc1d2b</name>
    <name evidence="3" type="ORF">NPIL_592431</name>
</gene>
<dbReference type="PANTHER" id="PTHR47219:SF20">
    <property type="entry name" value="TBC1 DOMAIN FAMILY MEMBER 2B"/>
    <property type="match status" value="1"/>
</dbReference>
<sequence length="392" mass="46476">MDELVLDRKIQYDNEIVLDRKFGFYKKNMDELRNLFEKMTNNHTEVRSVKCELAKCLNREKSCRMALEVKEAELQKLKLERDFEKKKQELQELRSKLEMLQNRNRFLNDEIQKLSRMLQQEQFRNHSKQLNLQDMSAEVDQLKRDYVFLLQSCIRITCTDGPEMMELYMYGEKRHKQRVFALLEEARKVDPSLPNLEGMTTSLCHVDSLGFKHLFVDKSLILHYVCRQLHRHYSTQLRSHERHLAAWKRYLKKHPNNILRPSIQKLQSVLHAFCLHSPKLGYCQGMNFLVGMMLLFVDAEDAFWCLVAIVERYFPSSYFDQNLIGAQADQELLKELLRSKLPKISAHLAALDIELSTVTLNWFLSLFIDSVPIEKNIIIMKDRTDFQALLRE</sequence>
<dbReference type="InterPro" id="IPR050302">
    <property type="entry name" value="Rab_GAP_TBC_domain"/>
</dbReference>
<evidence type="ECO:0000313" key="4">
    <source>
        <dbReference type="Proteomes" id="UP000887013"/>
    </source>
</evidence>
<name>A0A8X6UD57_NEPPI</name>
<feature type="domain" description="Rab-GAP TBC" evidence="2">
    <location>
        <begin position="1"/>
        <end position="388"/>
    </location>
</feature>
<evidence type="ECO:0000313" key="3">
    <source>
        <dbReference type="EMBL" id="GFU06556.1"/>
    </source>
</evidence>
<dbReference type="Pfam" id="PF00566">
    <property type="entry name" value="RabGAP-TBC"/>
    <property type="match status" value="1"/>
</dbReference>
<evidence type="ECO:0000256" key="1">
    <source>
        <dbReference type="SAM" id="Coils"/>
    </source>
</evidence>
<dbReference type="PROSITE" id="PS50086">
    <property type="entry name" value="TBC_RABGAP"/>
    <property type="match status" value="1"/>
</dbReference>